<dbReference type="InterPro" id="IPR010512">
    <property type="entry name" value="DUF1091"/>
</dbReference>
<dbReference type="RefSeq" id="XP_002138501.2">
    <property type="nucleotide sequence ID" value="XM_002138465.3"/>
</dbReference>
<dbReference type="Pfam" id="PF06477">
    <property type="entry name" value="DUF1091"/>
    <property type="match status" value="1"/>
</dbReference>
<dbReference type="InParanoid" id="A0A6I8V4B9"/>
<name>A0A6I8V4B9_DROPS</name>
<feature type="chain" id="PRO_5026193862" evidence="1">
    <location>
        <begin position="20"/>
        <end position="178"/>
    </location>
</feature>
<organism evidence="2 3">
    <name type="scientific">Drosophila pseudoobscura pseudoobscura</name>
    <name type="common">Fruit fly</name>
    <dbReference type="NCBI Taxonomy" id="46245"/>
    <lineage>
        <taxon>Eukaryota</taxon>
        <taxon>Metazoa</taxon>
        <taxon>Ecdysozoa</taxon>
        <taxon>Arthropoda</taxon>
        <taxon>Hexapoda</taxon>
        <taxon>Insecta</taxon>
        <taxon>Pterygota</taxon>
        <taxon>Neoptera</taxon>
        <taxon>Endopterygota</taxon>
        <taxon>Diptera</taxon>
        <taxon>Brachycera</taxon>
        <taxon>Muscomorpha</taxon>
        <taxon>Ephydroidea</taxon>
        <taxon>Drosophilidae</taxon>
        <taxon>Drosophila</taxon>
        <taxon>Sophophora</taxon>
    </lineage>
</organism>
<dbReference type="PANTHER" id="PTHR21112">
    <property type="entry name" value="CHEMOSENSORY PROTEIN A 29A-RELATED"/>
    <property type="match status" value="1"/>
</dbReference>
<evidence type="ECO:0000256" key="1">
    <source>
        <dbReference type="SAM" id="SignalP"/>
    </source>
</evidence>
<evidence type="ECO:0000313" key="3">
    <source>
        <dbReference type="RefSeq" id="XP_002138501.2"/>
    </source>
</evidence>
<sequence length="178" mass="20667">MSVWCATVVLILWLDPTLCRRISNYDVRLESLEKIKVDEETLFEFNLKLIGRDRLLNGSLISHVDMDEQYDVWIDIATFKNGEWMPMNLKIRTKPCDFMKNIFGKYYQPSFLDSNLPTGDDLCPFHKGEYYAKNVAMSTDNWPSFTIKGLNRVSFSFLKNGKIVGGFVVVINLFDRNT</sequence>
<dbReference type="AlphaFoldDB" id="A0A6I8V4B9"/>
<gene>
    <name evidence="3" type="primary">LOC6898458</name>
</gene>
<reference evidence="2" key="1">
    <citation type="submission" date="2024-06" db="UniProtKB">
        <authorList>
            <consortium name="RefSeq"/>
        </authorList>
    </citation>
    <scope>NUCLEOTIDE SEQUENCE [LARGE SCALE GENOMIC DNA]</scope>
    <source>
        <strain evidence="2">MV2-25</strain>
    </source>
</reference>
<dbReference type="ExpressionAtlas" id="A0A6I8V4B9">
    <property type="expression patterns" value="baseline"/>
</dbReference>
<dbReference type="KEGG" id="dpo:6898458"/>
<keyword evidence="1" id="KW-0732">Signal</keyword>
<reference evidence="3" key="2">
    <citation type="submission" date="2025-08" db="UniProtKB">
        <authorList>
            <consortium name="RefSeq"/>
        </authorList>
    </citation>
    <scope>IDENTIFICATION</scope>
    <source>
        <strain evidence="3">MV-25-SWS-2005</strain>
        <tissue evidence="3">Whole body</tissue>
    </source>
</reference>
<dbReference type="Proteomes" id="UP000001819">
    <property type="component" value="Chromosome 3"/>
</dbReference>
<keyword evidence="2" id="KW-1185">Reference proteome</keyword>
<protein>
    <submittedName>
        <fullName evidence="3">Uncharacterized protein</fullName>
    </submittedName>
</protein>
<dbReference type="PANTHER" id="PTHR21112:SF0">
    <property type="entry name" value="CHEMOSENSORY PROTEIN A 29A-RELATED"/>
    <property type="match status" value="1"/>
</dbReference>
<evidence type="ECO:0000313" key="2">
    <source>
        <dbReference type="Proteomes" id="UP000001819"/>
    </source>
</evidence>
<dbReference type="GeneID" id="6898458"/>
<feature type="signal peptide" evidence="1">
    <location>
        <begin position="1"/>
        <end position="19"/>
    </location>
</feature>
<proteinExistence type="predicted"/>
<dbReference type="FunCoup" id="A0A6I8V4B9">
    <property type="interactions" value="11"/>
</dbReference>
<accession>A0A6I8V4B9</accession>
<dbReference type="Bgee" id="FBgn0245756">
    <property type="expression patterns" value="Expressed in male reproductive system and 1 other cell type or tissue"/>
</dbReference>